<feature type="domain" description="HTH arsR-type" evidence="4">
    <location>
        <begin position="1"/>
        <end position="93"/>
    </location>
</feature>
<dbReference type="InterPro" id="IPR051052">
    <property type="entry name" value="Diverse_substrate_MTase"/>
</dbReference>
<dbReference type="PROSITE" id="PS50987">
    <property type="entry name" value="HTH_ARSR_2"/>
    <property type="match status" value="1"/>
</dbReference>
<dbReference type="PRINTS" id="PR00778">
    <property type="entry name" value="HTHARSR"/>
</dbReference>
<name>A0AAX3BFM5_9SPIR</name>
<dbReference type="InterPro" id="IPR036390">
    <property type="entry name" value="WH_DNA-bd_sf"/>
</dbReference>
<dbReference type="Pfam" id="PF08241">
    <property type="entry name" value="Methyltransf_11"/>
    <property type="match status" value="1"/>
</dbReference>
<evidence type="ECO:0000313" key="5">
    <source>
        <dbReference type="EMBL" id="URA11217.1"/>
    </source>
</evidence>
<dbReference type="CDD" id="cd00090">
    <property type="entry name" value="HTH_ARSR"/>
    <property type="match status" value="1"/>
</dbReference>
<keyword evidence="6" id="KW-1185">Reference proteome</keyword>
<dbReference type="InterPro" id="IPR013216">
    <property type="entry name" value="Methyltransf_11"/>
</dbReference>
<dbReference type="NCBIfam" id="NF033788">
    <property type="entry name" value="HTH_metalloreg"/>
    <property type="match status" value="1"/>
</dbReference>
<dbReference type="GO" id="GO:0008757">
    <property type="term" value="F:S-adenosylmethionine-dependent methyltransferase activity"/>
    <property type="evidence" value="ECO:0007669"/>
    <property type="project" value="InterPro"/>
</dbReference>
<dbReference type="SMART" id="SM00418">
    <property type="entry name" value="HTH_ARSR"/>
    <property type="match status" value="1"/>
</dbReference>
<dbReference type="Gene3D" id="3.40.50.150">
    <property type="entry name" value="Vaccinia Virus protein VP39"/>
    <property type="match status" value="1"/>
</dbReference>
<dbReference type="CDD" id="cd02440">
    <property type="entry name" value="AdoMet_MTases"/>
    <property type="match status" value="1"/>
</dbReference>
<comment type="similarity">
    <text evidence="1">Belongs to the methyltransferase superfamily.</text>
</comment>
<proteinExistence type="inferred from homology"/>
<dbReference type="SUPFAM" id="SSF53335">
    <property type="entry name" value="S-adenosyl-L-methionine-dependent methyltransferases"/>
    <property type="match status" value="1"/>
</dbReference>
<dbReference type="EMBL" id="CP073355">
    <property type="protein sequence ID" value="URA11217.1"/>
    <property type="molecule type" value="Genomic_DNA"/>
</dbReference>
<dbReference type="PANTHER" id="PTHR44942">
    <property type="entry name" value="METHYLTRANSF_11 DOMAIN-CONTAINING PROTEIN"/>
    <property type="match status" value="1"/>
</dbReference>
<dbReference type="InterPro" id="IPR036388">
    <property type="entry name" value="WH-like_DNA-bd_sf"/>
</dbReference>
<dbReference type="Gene3D" id="1.10.10.10">
    <property type="entry name" value="Winged helix-like DNA-binding domain superfamily/Winged helix DNA-binding domain"/>
    <property type="match status" value="1"/>
</dbReference>
<keyword evidence="3" id="KW-0808">Transferase</keyword>
<dbReference type="InterPro" id="IPR029063">
    <property type="entry name" value="SAM-dependent_MTases_sf"/>
</dbReference>
<dbReference type="InterPro" id="IPR001845">
    <property type="entry name" value="HTH_ArsR_DNA-bd_dom"/>
</dbReference>
<dbReference type="AlphaFoldDB" id="A0AAX3BFM5"/>
<dbReference type="GO" id="GO:0032259">
    <property type="term" value="P:methylation"/>
    <property type="evidence" value="ECO:0007669"/>
    <property type="project" value="UniProtKB-KW"/>
</dbReference>
<accession>A0AAX3BFM5</accession>
<dbReference type="GO" id="GO:0003700">
    <property type="term" value="F:DNA-binding transcription factor activity"/>
    <property type="evidence" value="ECO:0007669"/>
    <property type="project" value="InterPro"/>
</dbReference>
<sequence>MKQALDRQWLRILADETRLRIVKILTLHEWSVNDLVHILRVGQSRISRHLGILNEANLVKVRRQGLWAYYRLGEVWQDNTWLKLTLEMLSDPVYEEDAMSARLWEEQKKTATQQFFDDVAFRWQRLRLELLGEMDPLDMVLQDMGHFQRCADLGCGAGDSLSTLLHYADWVIGIDNSTQMMALARQRFIEEPRVEFRYGDIEDLPLRDGEIDLATANLTLHHLPTLQRWAQEMARVLKPHGHLVVVDFLPHEEKMLKEVYHDHWLGIDPLELTNLLKAQGFSEVKYQTLPLKKHTLEVFMLWMKNGENHGNLT</sequence>
<keyword evidence="2" id="KW-0489">Methyltransferase</keyword>
<evidence type="ECO:0000256" key="1">
    <source>
        <dbReference type="ARBA" id="ARBA00008361"/>
    </source>
</evidence>
<evidence type="ECO:0000313" key="6">
    <source>
        <dbReference type="Proteomes" id="UP001056539"/>
    </source>
</evidence>
<evidence type="ECO:0000256" key="3">
    <source>
        <dbReference type="ARBA" id="ARBA00022679"/>
    </source>
</evidence>
<dbReference type="KEGG" id="taqu:KDW03_05325"/>
<evidence type="ECO:0000259" key="4">
    <source>
        <dbReference type="PROSITE" id="PS50987"/>
    </source>
</evidence>
<dbReference type="RefSeq" id="WP_271436351.1">
    <property type="nucleotide sequence ID" value="NZ_CP073355.1"/>
</dbReference>
<dbReference type="InterPro" id="IPR011991">
    <property type="entry name" value="ArsR-like_HTH"/>
</dbReference>
<dbReference type="SUPFAM" id="SSF46785">
    <property type="entry name" value="Winged helix' DNA-binding domain"/>
    <property type="match status" value="1"/>
</dbReference>
<organism evidence="5 6">
    <name type="scientific">Thermospira aquatica</name>
    <dbReference type="NCBI Taxonomy" id="2828656"/>
    <lineage>
        <taxon>Bacteria</taxon>
        <taxon>Pseudomonadati</taxon>
        <taxon>Spirochaetota</taxon>
        <taxon>Spirochaetia</taxon>
        <taxon>Brevinematales</taxon>
        <taxon>Thermospiraceae</taxon>
        <taxon>Thermospira</taxon>
    </lineage>
</organism>
<dbReference type="Proteomes" id="UP001056539">
    <property type="component" value="Chromosome"/>
</dbReference>
<reference evidence="5" key="2">
    <citation type="submission" date="2022-06" db="EMBL/GenBank/DDBJ databases">
        <title>Thermospira aquatica gen. nov., sp. nov.</title>
        <authorList>
            <person name="Ben Ali Gam Z."/>
            <person name="Labat M."/>
        </authorList>
    </citation>
    <scope>NUCLEOTIDE SEQUENCE</scope>
    <source>
        <strain evidence="5">F1F22</strain>
    </source>
</reference>
<protein>
    <submittedName>
        <fullName evidence="5">ArsR family transcriptional regulator</fullName>
    </submittedName>
</protein>
<gene>
    <name evidence="5" type="ORF">KDW03_05325</name>
</gene>
<dbReference type="PANTHER" id="PTHR44942:SF4">
    <property type="entry name" value="METHYLTRANSFERASE TYPE 11 DOMAIN-CONTAINING PROTEIN"/>
    <property type="match status" value="1"/>
</dbReference>
<evidence type="ECO:0000256" key="2">
    <source>
        <dbReference type="ARBA" id="ARBA00022603"/>
    </source>
</evidence>
<dbReference type="Pfam" id="PF01022">
    <property type="entry name" value="HTH_5"/>
    <property type="match status" value="1"/>
</dbReference>
<reference evidence="5" key="1">
    <citation type="submission" date="2021-04" db="EMBL/GenBank/DDBJ databases">
        <authorList>
            <person name="Postec A."/>
        </authorList>
    </citation>
    <scope>NUCLEOTIDE SEQUENCE</scope>
    <source>
        <strain evidence="5">F1F22</strain>
    </source>
</reference>